<dbReference type="PANTHER" id="PTHR45979">
    <property type="entry name" value="PAP/OAS1 SUBSTRATE-BINDING DOMAIN SUPERFAMILY"/>
    <property type="match status" value="1"/>
</dbReference>
<feature type="compositionally biased region" description="Basic and acidic residues" evidence="1">
    <location>
        <begin position="510"/>
        <end position="519"/>
    </location>
</feature>
<feature type="compositionally biased region" description="Polar residues" evidence="1">
    <location>
        <begin position="568"/>
        <end position="577"/>
    </location>
</feature>
<dbReference type="SUPFAM" id="SSF81301">
    <property type="entry name" value="Nucleotidyltransferase"/>
    <property type="match status" value="1"/>
</dbReference>
<feature type="compositionally biased region" description="Polar residues" evidence="1">
    <location>
        <begin position="528"/>
        <end position="544"/>
    </location>
</feature>
<organism evidence="4 5">
    <name type="scientific">Rhynchospora pubera</name>
    <dbReference type="NCBI Taxonomy" id="906938"/>
    <lineage>
        <taxon>Eukaryota</taxon>
        <taxon>Viridiplantae</taxon>
        <taxon>Streptophyta</taxon>
        <taxon>Embryophyta</taxon>
        <taxon>Tracheophyta</taxon>
        <taxon>Spermatophyta</taxon>
        <taxon>Magnoliopsida</taxon>
        <taxon>Liliopsida</taxon>
        <taxon>Poales</taxon>
        <taxon>Cyperaceae</taxon>
        <taxon>Cyperoideae</taxon>
        <taxon>Rhynchosporeae</taxon>
        <taxon>Rhynchospora</taxon>
    </lineage>
</organism>
<protein>
    <submittedName>
        <fullName evidence="4">PAP/OAS1 substrate-binding domain superfamily</fullName>
    </submittedName>
</protein>
<feature type="region of interest" description="Disordered" evidence="1">
    <location>
        <begin position="710"/>
        <end position="879"/>
    </location>
</feature>
<feature type="domain" description="Poly(A) RNA polymerase mitochondrial-like central palm" evidence="2">
    <location>
        <begin position="34"/>
        <end position="154"/>
    </location>
</feature>
<reference evidence="4" key="1">
    <citation type="submission" date="2022-08" db="EMBL/GenBank/DDBJ databases">
        <authorList>
            <person name="Marques A."/>
        </authorList>
    </citation>
    <scope>NUCLEOTIDE SEQUENCE</scope>
    <source>
        <strain evidence="4">RhyPub2mFocal</strain>
        <tissue evidence="4">Leaves</tissue>
    </source>
</reference>
<feature type="compositionally biased region" description="Basic and acidic residues" evidence="1">
    <location>
        <begin position="385"/>
        <end position="397"/>
    </location>
</feature>
<accession>A0AAV8CJ04</accession>
<feature type="compositionally biased region" description="Polar residues" evidence="1">
    <location>
        <begin position="729"/>
        <end position="744"/>
    </location>
</feature>
<sequence>MSSRHFNGLVLAEAANVTRELEPDKLALAERRAAQLIARIQPNTLSDERRGAVTSYVRRLITNCISCQVCTFGSVPLKTYLPDGDIDLTALSSDNDMKEIWANKVRYALECEEKNENAEFCVKEVQYIQAEVKIIKCLVENIVVDISFNQVGGLCTLCFLEEIDCLINNDYLFKRSIILIKAWCYYESRILGAHHGLISTYALETLVLYIFHIFNNKFTGPLEVLYRFLEFFSNYDWEHYCLSLWGPVPISSLPHMIAETPRRDDGTLLLNKPFLDRCVSRYAVCPGGQESPPFASKHFNVIDPLRTNNNLGRSVSKGNFFRIRSAFAFGARRLAMLLEGQKDNLVAELNQFFRNTWERHGSGIRPDAPVPDLHNLQSPENVPVEDSRRHRSTDYNNKKKSHSHALPQMNREKESETIHDFRASNSKLPLASTQKTHVVRPGFVEQFEGNYTTSSSSGANNRPRDQKTVKPQYSLNSNSGLARFQFVRTRSSPELTDSSVESFPRTRRGRAVDNGKTTRSENGLVRRSNANPGSEITGAHSTKSSLDDFPRSFNSSSPHPSLEGGASDTHSVSNSYDNGFASISEELSSAAETEIRQEMSQEEQDMVNLMGMQGLNGQFQLPTHMVPSPHLPFAFSPLLASGAQAHGNWAGVLPANLANLSLINAPWSQNLQFPGFVPPPLAPYSQSPFVSNLDETVSTNRDETVTSNHVENMELPHDSSGAVVEPTEEQNSSWRENSSITRQPTKSRDNAGGSNLVPMTHGTNAHFVVPAQPRLGRDNVGSLGEDVSNEPRNQMGRLADVSSSDARVSTTRQSSWKESQSRGRSLYEGSRNRAGERFPRSPKDKWERKSTSFSGPASPYAKGKPVSQPESTPEDSFSEADNEIIDWASTSASEESGPDRISHMGYDPAVRTNGPGPNPVFPIGGPVLLSSPRQRMMDNPGGAPMTFVQTGPPIFYMVPYNFPHDMNNNDIVPNHIDREEATSQGDRDCDAGYNSDVVEAQVRIDPSSTPSPTASVTDSEDRVKSDILNSDFNSHLQNLMFGRFCQKGPYQGPLIAQSPIMVPPMLLQTHFPSEGARPMSGNVNATPVMGYGPRLIPVMPFQSGPERVSGVAQRFGEEAPRSRVGTGTYLPNPVAYRERQSSTRNQRWNNHHNDRTTDHSDREGSWINAKQQRAAAARRASSRADRHHHHQPPSEHQSEGHWQTYRNDSYRQEDQPVAASSYAVLENSPLGAAPAAPHRPANMGYSMYLAPPVSNGAVGPPGPPNPLVMVYSYDQGGAGYNRSAEPVEFGSLRHDEVTLQPEQRPGGSSRSTPEPPSSPHSRRRPQGVRKVRSIHAPVRCTKDSTTENIRED</sequence>
<evidence type="ECO:0000313" key="4">
    <source>
        <dbReference type="EMBL" id="KAJ4755440.1"/>
    </source>
</evidence>
<dbReference type="InterPro" id="IPR058920">
    <property type="entry name" value="PAP-OAS1-bd-rel"/>
</dbReference>
<dbReference type="EMBL" id="JAMFTS010000005">
    <property type="protein sequence ID" value="KAJ4755440.1"/>
    <property type="molecule type" value="Genomic_DNA"/>
</dbReference>
<feature type="domain" description="PAP/OAS1 substrate-binding-related" evidence="3">
    <location>
        <begin position="167"/>
        <end position="357"/>
    </location>
</feature>
<feature type="compositionally biased region" description="Basic and acidic residues" evidence="1">
    <location>
        <begin position="830"/>
        <end position="850"/>
    </location>
</feature>
<evidence type="ECO:0000313" key="5">
    <source>
        <dbReference type="Proteomes" id="UP001140206"/>
    </source>
</evidence>
<feature type="compositionally biased region" description="Polar residues" evidence="1">
    <location>
        <begin position="488"/>
        <end position="501"/>
    </location>
</feature>
<evidence type="ECO:0000256" key="1">
    <source>
        <dbReference type="SAM" id="MobiDB-lite"/>
    </source>
</evidence>
<proteinExistence type="predicted"/>
<feature type="region of interest" description="Disordered" evidence="1">
    <location>
        <begin position="1115"/>
        <end position="1201"/>
    </location>
</feature>
<feature type="compositionally biased region" description="Basic and acidic residues" evidence="1">
    <location>
        <begin position="1340"/>
        <end position="1352"/>
    </location>
</feature>
<dbReference type="Gene3D" id="3.30.460.10">
    <property type="entry name" value="Beta Polymerase, domain 2"/>
    <property type="match status" value="1"/>
</dbReference>
<dbReference type="Proteomes" id="UP001140206">
    <property type="component" value="Chromosome 5"/>
</dbReference>
<name>A0AAV8CJ04_9POAL</name>
<feature type="compositionally biased region" description="Polar residues" evidence="1">
    <location>
        <begin position="801"/>
        <end position="818"/>
    </location>
</feature>
<dbReference type="InterPro" id="IPR058921">
    <property type="entry name" value="PAP/OAS1-rel"/>
</dbReference>
<evidence type="ECO:0000259" key="2">
    <source>
        <dbReference type="Pfam" id="PF22600"/>
    </source>
</evidence>
<dbReference type="CDD" id="cd05402">
    <property type="entry name" value="NT_PAP_TUTase"/>
    <property type="match status" value="1"/>
</dbReference>
<dbReference type="SUPFAM" id="SSF81631">
    <property type="entry name" value="PAP/OAS1 substrate-binding domain"/>
    <property type="match status" value="1"/>
</dbReference>
<gene>
    <name evidence="4" type="ORF">LUZ62_089845</name>
</gene>
<feature type="region of interest" description="Disordered" evidence="1">
    <location>
        <begin position="363"/>
        <end position="416"/>
    </location>
</feature>
<dbReference type="Pfam" id="PF26180">
    <property type="entry name" value="PAP-OAS1"/>
    <property type="match status" value="1"/>
</dbReference>
<evidence type="ECO:0000259" key="3">
    <source>
        <dbReference type="Pfam" id="PF26180"/>
    </source>
</evidence>
<feature type="compositionally biased region" description="Polar residues" evidence="1">
    <location>
        <begin position="449"/>
        <end position="460"/>
    </location>
</feature>
<dbReference type="Gene3D" id="1.10.1410.10">
    <property type="match status" value="1"/>
</dbReference>
<feature type="region of interest" description="Disordered" evidence="1">
    <location>
        <begin position="488"/>
        <end position="578"/>
    </location>
</feature>
<dbReference type="PANTHER" id="PTHR45979:SF30">
    <property type="entry name" value="NUCLEOTIDYLTRANSFERASE"/>
    <property type="match status" value="1"/>
</dbReference>
<feature type="compositionally biased region" description="Basic residues" evidence="1">
    <location>
        <begin position="1320"/>
        <end position="1333"/>
    </location>
</feature>
<feature type="region of interest" description="Disordered" evidence="1">
    <location>
        <begin position="1299"/>
        <end position="1352"/>
    </location>
</feature>
<dbReference type="InterPro" id="IPR043519">
    <property type="entry name" value="NT_sf"/>
</dbReference>
<feature type="compositionally biased region" description="Basic and acidic residues" evidence="1">
    <location>
        <begin position="1151"/>
        <end position="1164"/>
    </location>
</feature>
<feature type="region of interest" description="Disordered" evidence="1">
    <location>
        <begin position="449"/>
        <end position="476"/>
    </location>
</feature>
<comment type="caution">
    <text evidence="4">The sequence shown here is derived from an EMBL/GenBank/DDBJ whole genome shotgun (WGS) entry which is preliminary data.</text>
</comment>
<keyword evidence="5" id="KW-1185">Reference proteome</keyword>
<dbReference type="InterPro" id="IPR054708">
    <property type="entry name" value="MTPAP-like_central"/>
</dbReference>
<dbReference type="Pfam" id="PF22600">
    <property type="entry name" value="MTPAP-like_central"/>
    <property type="match status" value="1"/>
</dbReference>